<accession>A0A0W0ZAH6</accession>
<dbReference type="Proteomes" id="UP000054877">
    <property type="component" value="Unassembled WGS sequence"/>
</dbReference>
<dbReference type="EMBL" id="LNYX01000002">
    <property type="protein sequence ID" value="KTD66124.1"/>
    <property type="molecule type" value="Genomic_DNA"/>
</dbReference>
<keyword evidence="4 7" id="KW-0378">Hydrolase</keyword>
<reference evidence="7 8" key="1">
    <citation type="submission" date="2015-11" db="EMBL/GenBank/DDBJ databases">
        <title>Genomic analysis of 38 Legionella species identifies large and diverse effector repertoires.</title>
        <authorList>
            <person name="Burstein D."/>
            <person name="Amaro F."/>
            <person name="Zusman T."/>
            <person name="Lifshitz Z."/>
            <person name="Cohen O."/>
            <person name="Gilbert J.A."/>
            <person name="Pupko T."/>
            <person name="Shuman H.A."/>
            <person name="Segal G."/>
        </authorList>
    </citation>
    <scope>NUCLEOTIDE SEQUENCE [LARGE SCALE GENOMIC DNA]</scope>
    <source>
        <strain evidence="7 8">Mt.St.Helens-9</strain>
    </source>
</reference>
<dbReference type="InterPro" id="IPR011356">
    <property type="entry name" value="Leucine_aapep/pepB"/>
</dbReference>
<dbReference type="EC" id="3.4.11.1" evidence="7"/>
<evidence type="ECO:0000256" key="5">
    <source>
        <dbReference type="ARBA" id="ARBA00023211"/>
    </source>
</evidence>
<keyword evidence="3" id="KW-0645">Protease</keyword>
<name>A0A0W0ZAH6_LEGSP</name>
<dbReference type="STRING" id="452.Lspi_0187"/>
<dbReference type="GO" id="GO:0006508">
    <property type="term" value="P:proteolysis"/>
    <property type="evidence" value="ECO:0007669"/>
    <property type="project" value="UniProtKB-KW"/>
</dbReference>
<evidence type="ECO:0000313" key="7">
    <source>
        <dbReference type="EMBL" id="KTD66124.1"/>
    </source>
</evidence>
<protein>
    <submittedName>
        <fullName evidence="7">Aminopeptidase</fullName>
        <ecNumber evidence="7">3.4.11.1</ecNumber>
    </submittedName>
</protein>
<dbReference type="CDD" id="cd00433">
    <property type="entry name" value="Peptidase_M17"/>
    <property type="match status" value="1"/>
</dbReference>
<keyword evidence="5" id="KW-0464">Manganese</keyword>
<dbReference type="InterPro" id="IPR000819">
    <property type="entry name" value="Peptidase_M17_C"/>
</dbReference>
<dbReference type="SUPFAM" id="SSF53187">
    <property type="entry name" value="Zn-dependent exopeptidases"/>
    <property type="match status" value="1"/>
</dbReference>
<dbReference type="Gene3D" id="3.40.220.10">
    <property type="entry name" value="Leucine Aminopeptidase, subunit E, domain 1"/>
    <property type="match status" value="1"/>
</dbReference>
<organism evidence="7 8">
    <name type="scientific">Legionella spiritensis</name>
    <dbReference type="NCBI Taxonomy" id="452"/>
    <lineage>
        <taxon>Bacteria</taxon>
        <taxon>Pseudomonadati</taxon>
        <taxon>Pseudomonadota</taxon>
        <taxon>Gammaproteobacteria</taxon>
        <taxon>Legionellales</taxon>
        <taxon>Legionellaceae</taxon>
        <taxon>Legionella</taxon>
    </lineage>
</organism>
<dbReference type="PRINTS" id="PR00481">
    <property type="entry name" value="LAMNOPPTDASE"/>
</dbReference>
<comment type="caution">
    <text evidence="7">The sequence shown here is derived from an EMBL/GenBank/DDBJ whole genome shotgun (WGS) entry which is preliminary data.</text>
</comment>
<keyword evidence="2 7" id="KW-0031">Aminopeptidase</keyword>
<keyword evidence="8" id="KW-1185">Reference proteome</keyword>
<evidence type="ECO:0000256" key="3">
    <source>
        <dbReference type="ARBA" id="ARBA00022670"/>
    </source>
</evidence>
<dbReference type="InterPro" id="IPR048816">
    <property type="entry name" value="Peptidase_M17_N_1"/>
</dbReference>
<evidence type="ECO:0000313" key="8">
    <source>
        <dbReference type="Proteomes" id="UP000054877"/>
    </source>
</evidence>
<evidence type="ECO:0000256" key="2">
    <source>
        <dbReference type="ARBA" id="ARBA00022438"/>
    </source>
</evidence>
<dbReference type="PANTHER" id="PTHR11963:SF20">
    <property type="entry name" value="PEPTIDASE B"/>
    <property type="match status" value="1"/>
</dbReference>
<dbReference type="RefSeq" id="WP_058482129.1">
    <property type="nucleotide sequence ID" value="NZ_CAAAII010000009.1"/>
</dbReference>
<dbReference type="GO" id="GO:0030145">
    <property type="term" value="F:manganese ion binding"/>
    <property type="evidence" value="ECO:0007669"/>
    <property type="project" value="InterPro"/>
</dbReference>
<proteinExistence type="inferred from homology"/>
<evidence type="ECO:0000256" key="1">
    <source>
        <dbReference type="ARBA" id="ARBA00009528"/>
    </source>
</evidence>
<evidence type="ECO:0000259" key="6">
    <source>
        <dbReference type="PROSITE" id="PS00631"/>
    </source>
</evidence>
<dbReference type="InterPro" id="IPR043472">
    <property type="entry name" value="Macro_dom-like"/>
</dbReference>
<sequence length="454" mass="49799">MQTERFYRCQSDHAIPLYLITRAQWDNQDIEISPREQNILDNQQFKGQAGKTGIIYDDNGQIRTVFVGQGDATDARAMAHAATLLPPGTYRVQQELSFFAQINWTLAQYAFDRYKKRDASPRYLMVTKDKLPALKAMCDAIFMVRDLINTPTNDMGPEQLALVASDLAKVHQAELKQWCGDELLSDNFPAIHAVGRASASVPRLLQLTWGKEHQPRVTLVGKGVCFDSGGLDIKPAANMRLMKKDMGGAAHVLGLAHWIMATGLPVRLQVLIPAVENAVGPESFRPGDVLTMRNGITVEVDNTDAEGRLVLADALVKACEDSPDLLIDFATLTGAARVAVGTDIAAMFTADDELATDLTRLSVAINDPVWRLPLFDDYEALLDSSVADLVNCSTSPYAGATTAALFLKRFISTDVSWVHFDIMAWNVAGKPGKPEGGEAMAIRTIAQYLQDRFA</sequence>
<dbReference type="AlphaFoldDB" id="A0A0W0ZAH6"/>
<dbReference type="OrthoDB" id="9809354at2"/>
<evidence type="ECO:0000256" key="4">
    <source>
        <dbReference type="ARBA" id="ARBA00022801"/>
    </source>
</evidence>
<dbReference type="Pfam" id="PF00883">
    <property type="entry name" value="Peptidase_M17"/>
    <property type="match status" value="1"/>
</dbReference>
<dbReference type="Gene3D" id="3.40.630.10">
    <property type="entry name" value="Zn peptidases"/>
    <property type="match status" value="1"/>
</dbReference>
<comment type="similarity">
    <text evidence="1">Belongs to the peptidase M17 family.</text>
</comment>
<dbReference type="GO" id="GO:0005737">
    <property type="term" value="C:cytoplasm"/>
    <property type="evidence" value="ECO:0007669"/>
    <property type="project" value="InterPro"/>
</dbReference>
<dbReference type="PATRIC" id="fig|452.5.peg.203"/>
<dbReference type="Pfam" id="PF21337">
    <property type="entry name" value="Peptidase_M17_N_1"/>
    <property type="match status" value="1"/>
</dbReference>
<dbReference type="GO" id="GO:0070006">
    <property type="term" value="F:metalloaminopeptidase activity"/>
    <property type="evidence" value="ECO:0007669"/>
    <property type="project" value="InterPro"/>
</dbReference>
<feature type="domain" description="Cytosol aminopeptidase" evidence="6">
    <location>
        <begin position="302"/>
        <end position="309"/>
    </location>
</feature>
<dbReference type="PANTHER" id="PTHR11963">
    <property type="entry name" value="LEUCINE AMINOPEPTIDASE-RELATED"/>
    <property type="match status" value="1"/>
</dbReference>
<gene>
    <name evidence="7" type="ORF">Lspi_0187</name>
</gene>
<dbReference type="PROSITE" id="PS00631">
    <property type="entry name" value="CYTOSOL_AP"/>
    <property type="match status" value="1"/>
</dbReference>